<reference evidence="2" key="1">
    <citation type="submission" date="2022-11" db="EMBL/GenBank/DDBJ databases">
        <title>Candidatus Alkanophaga archaea from heated hydrothermal vent sediment oxidize petroleum alkanes.</title>
        <authorList>
            <person name="Zehnle H."/>
            <person name="Laso-Perez R."/>
            <person name="Lipp J."/>
            <person name="Teske A."/>
            <person name="Wegener G."/>
        </authorList>
    </citation>
    <scope>NUCLEOTIDE SEQUENCE</scope>
    <source>
        <strain evidence="2">MCA70</strain>
    </source>
</reference>
<name>A0AAE3TFI5_9BACT</name>
<dbReference type="PANTHER" id="PTHR35024">
    <property type="entry name" value="HYPOTHETICAL CYTOSOLIC PROTEIN"/>
    <property type="match status" value="1"/>
</dbReference>
<organism evidence="2 3">
    <name type="scientific">Candidatus Thermodesulfobacterium syntrophicum</name>
    <dbReference type="NCBI Taxonomy" id="3060442"/>
    <lineage>
        <taxon>Bacteria</taxon>
        <taxon>Pseudomonadati</taxon>
        <taxon>Thermodesulfobacteriota</taxon>
        <taxon>Thermodesulfobacteria</taxon>
        <taxon>Thermodesulfobacteriales</taxon>
        <taxon>Thermodesulfobacteriaceae</taxon>
        <taxon>Thermodesulfobacterium</taxon>
    </lineage>
</organism>
<gene>
    <name evidence="2" type="ORF">OD816_001512</name>
</gene>
<evidence type="ECO:0000256" key="1">
    <source>
        <dbReference type="ARBA" id="ARBA00044755"/>
    </source>
</evidence>
<evidence type="ECO:0000313" key="2">
    <source>
        <dbReference type="EMBL" id="MDF2954267.1"/>
    </source>
</evidence>
<dbReference type="AlphaFoldDB" id="A0AAE3TFI5"/>
<dbReference type="InterPro" id="IPR007607">
    <property type="entry name" value="BacA/B"/>
</dbReference>
<accession>A0AAE3TFI5</accession>
<comment type="similarity">
    <text evidence="1">Belongs to the bactofilin family.</text>
</comment>
<dbReference type="Proteomes" id="UP001144110">
    <property type="component" value="Unassembled WGS sequence"/>
</dbReference>
<sequence length="132" mass="14443">MVKIFNKKKNQKDFEEIRTFICSGCFFEGNITIGEGITRIDGEVQGNVKGEGGLLVGENGVIKGDIEVKKLMLYGQVFGNIKAEEVELYSGSAVKGNIKAKFIYIERGAGINGLCETDTFSESSFQDISESQ</sequence>
<dbReference type="EMBL" id="JAPHEG010000008">
    <property type="protein sequence ID" value="MDF2954267.1"/>
    <property type="molecule type" value="Genomic_DNA"/>
</dbReference>
<evidence type="ECO:0000313" key="3">
    <source>
        <dbReference type="Proteomes" id="UP001144110"/>
    </source>
</evidence>
<proteinExistence type="inferred from homology"/>
<comment type="caution">
    <text evidence="2">The sequence shown here is derived from an EMBL/GenBank/DDBJ whole genome shotgun (WGS) entry which is preliminary data.</text>
</comment>
<dbReference type="PANTHER" id="PTHR35024:SF4">
    <property type="entry name" value="POLYMER-FORMING CYTOSKELETAL PROTEIN"/>
    <property type="match status" value="1"/>
</dbReference>
<dbReference type="Pfam" id="PF04519">
    <property type="entry name" value="Bactofilin"/>
    <property type="match status" value="1"/>
</dbReference>
<protein>
    <submittedName>
        <fullName evidence="2">Cytoskeletal protein CcmA</fullName>
    </submittedName>
</protein>